<keyword evidence="3" id="KW-1185">Reference proteome</keyword>
<comment type="caution">
    <text evidence="2">The sequence shown here is derived from an EMBL/GenBank/DDBJ whole genome shotgun (WGS) entry which is preliminary data.</text>
</comment>
<gene>
    <name evidence="2" type="ORF">Pma05_73590</name>
</gene>
<name>A0ABQ4F1J6_9ACTN</name>
<sequence>MVVGGEAGSDGVPGSGAAGGSASGAQAGTATIANDSNAMAGIRREILVTLAGVVPASPGSRGSDYRVATP</sequence>
<accession>A0ABQ4F1J6</accession>
<evidence type="ECO:0000313" key="3">
    <source>
        <dbReference type="Proteomes" id="UP000621500"/>
    </source>
</evidence>
<protein>
    <submittedName>
        <fullName evidence="2">Uncharacterized protein</fullName>
    </submittedName>
</protein>
<organism evidence="2 3">
    <name type="scientific">Plantactinospora mayteni</name>
    <dbReference type="NCBI Taxonomy" id="566021"/>
    <lineage>
        <taxon>Bacteria</taxon>
        <taxon>Bacillati</taxon>
        <taxon>Actinomycetota</taxon>
        <taxon>Actinomycetes</taxon>
        <taxon>Micromonosporales</taxon>
        <taxon>Micromonosporaceae</taxon>
        <taxon>Plantactinospora</taxon>
    </lineage>
</organism>
<proteinExistence type="predicted"/>
<evidence type="ECO:0000313" key="2">
    <source>
        <dbReference type="EMBL" id="GIH00787.1"/>
    </source>
</evidence>
<evidence type="ECO:0000256" key="1">
    <source>
        <dbReference type="SAM" id="MobiDB-lite"/>
    </source>
</evidence>
<feature type="region of interest" description="Disordered" evidence="1">
    <location>
        <begin position="1"/>
        <end position="27"/>
    </location>
</feature>
<dbReference type="Proteomes" id="UP000621500">
    <property type="component" value="Unassembled WGS sequence"/>
</dbReference>
<reference evidence="2 3" key="1">
    <citation type="submission" date="2021-01" db="EMBL/GenBank/DDBJ databases">
        <title>Whole genome shotgun sequence of Plantactinospora mayteni NBRC 109088.</title>
        <authorList>
            <person name="Komaki H."/>
            <person name="Tamura T."/>
        </authorList>
    </citation>
    <scope>NUCLEOTIDE SEQUENCE [LARGE SCALE GENOMIC DNA]</scope>
    <source>
        <strain evidence="2 3">NBRC 109088</strain>
    </source>
</reference>
<feature type="compositionally biased region" description="Gly residues" evidence="1">
    <location>
        <begin position="1"/>
        <end position="22"/>
    </location>
</feature>
<dbReference type="EMBL" id="BONX01000057">
    <property type="protein sequence ID" value="GIH00787.1"/>
    <property type="molecule type" value="Genomic_DNA"/>
</dbReference>